<keyword evidence="3" id="KW-1185">Reference proteome</keyword>
<dbReference type="Gene3D" id="3.30.70.270">
    <property type="match status" value="1"/>
</dbReference>
<dbReference type="EMBL" id="JAJFAZ020000008">
    <property type="protein sequence ID" value="KAI5313164.1"/>
    <property type="molecule type" value="Genomic_DNA"/>
</dbReference>
<dbReference type="Pfam" id="PF00078">
    <property type="entry name" value="RVT_1"/>
    <property type="match status" value="1"/>
</dbReference>
<dbReference type="Proteomes" id="UP001054821">
    <property type="component" value="Chromosome 8"/>
</dbReference>
<evidence type="ECO:0000259" key="1">
    <source>
        <dbReference type="Pfam" id="PF00078"/>
    </source>
</evidence>
<dbReference type="InterPro" id="IPR043128">
    <property type="entry name" value="Rev_trsase/Diguanyl_cyclase"/>
</dbReference>
<dbReference type="Gene3D" id="3.10.10.10">
    <property type="entry name" value="HIV Type 1 Reverse Transcriptase, subunit A, domain 1"/>
    <property type="match status" value="1"/>
</dbReference>
<accession>A0AAD4YLG8</accession>
<dbReference type="InterPro" id="IPR043502">
    <property type="entry name" value="DNA/RNA_pol_sf"/>
</dbReference>
<comment type="caution">
    <text evidence="2">The sequence shown here is derived from an EMBL/GenBank/DDBJ whole genome shotgun (WGS) entry which is preliminary data.</text>
</comment>
<evidence type="ECO:0000313" key="2">
    <source>
        <dbReference type="EMBL" id="KAI5313164.1"/>
    </source>
</evidence>
<reference evidence="2 3" key="1">
    <citation type="journal article" date="2022" name="G3 (Bethesda)">
        <title>Whole-genome sequence and methylome profiling of the almond [Prunus dulcis (Mill.) D.A. Webb] cultivar 'Nonpareil'.</title>
        <authorList>
            <person name="D'Amico-Willman K.M."/>
            <person name="Ouma W.Z."/>
            <person name="Meulia T."/>
            <person name="Sideli G.M."/>
            <person name="Gradziel T.M."/>
            <person name="Fresnedo-Ramirez J."/>
        </authorList>
    </citation>
    <scope>NUCLEOTIDE SEQUENCE [LARGE SCALE GENOMIC DNA]</scope>
    <source>
        <strain evidence="2">Clone GOH B32 T37-40</strain>
    </source>
</reference>
<gene>
    <name evidence="2" type="ORF">L3X38_042338</name>
</gene>
<protein>
    <recommendedName>
        <fullName evidence="1">Reverse transcriptase domain-containing protein</fullName>
    </recommendedName>
</protein>
<name>A0AAD4YLG8_PRUDU</name>
<proteinExistence type="predicted"/>
<dbReference type="PANTHER" id="PTHR24559">
    <property type="entry name" value="TRANSPOSON TY3-I GAG-POL POLYPROTEIN"/>
    <property type="match status" value="1"/>
</dbReference>
<dbReference type="SUPFAM" id="SSF56672">
    <property type="entry name" value="DNA/RNA polymerases"/>
    <property type="match status" value="1"/>
</dbReference>
<dbReference type="InterPro" id="IPR053134">
    <property type="entry name" value="RNA-dir_DNA_polymerase"/>
</dbReference>
<dbReference type="PANTHER" id="PTHR24559:SF444">
    <property type="entry name" value="REVERSE TRANSCRIPTASE DOMAIN-CONTAINING PROTEIN"/>
    <property type="match status" value="1"/>
</dbReference>
<dbReference type="InterPro" id="IPR000477">
    <property type="entry name" value="RT_dom"/>
</dbReference>
<feature type="domain" description="Reverse transcriptase" evidence="1">
    <location>
        <begin position="125"/>
        <end position="203"/>
    </location>
</feature>
<sequence>MSSTTYSERDCARLVRELTNRLLNYWSERKIIRTEIATNMAEFSLELEWPTQMNSVEIFKFVPVALDAKTPEVRDPLEEINLGTIEDPRPTIISGLLDYPLKSELIALLHEFKDCFAWHYHEIPGYNQITLAEEDCHKTTFRCPGHVGAFEYVVMPFGLKNAGATYQRAINVISHGYSLEVYIDDVVIKSHTKPDHMADLRKAFQ</sequence>
<evidence type="ECO:0000313" key="3">
    <source>
        <dbReference type="Proteomes" id="UP001054821"/>
    </source>
</evidence>
<dbReference type="AlphaFoldDB" id="A0AAD4YLG8"/>
<organism evidence="2 3">
    <name type="scientific">Prunus dulcis</name>
    <name type="common">Almond</name>
    <name type="synonym">Amygdalus dulcis</name>
    <dbReference type="NCBI Taxonomy" id="3755"/>
    <lineage>
        <taxon>Eukaryota</taxon>
        <taxon>Viridiplantae</taxon>
        <taxon>Streptophyta</taxon>
        <taxon>Embryophyta</taxon>
        <taxon>Tracheophyta</taxon>
        <taxon>Spermatophyta</taxon>
        <taxon>Magnoliopsida</taxon>
        <taxon>eudicotyledons</taxon>
        <taxon>Gunneridae</taxon>
        <taxon>Pentapetalae</taxon>
        <taxon>rosids</taxon>
        <taxon>fabids</taxon>
        <taxon>Rosales</taxon>
        <taxon>Rosaceae</taxon>
        <taxon>Amygdaloideae</taxon>
        <taxon>Amygdaleae</taxon>
        <taxon>Prunus</taxon>
    </lineage>
</organism>
<dbReference type="CDD" id="cd01647">
    <property type="entry name" value="RT_LTR"/>
    <property type="match status" value="1"/>
</dbReference>